<feature type="domain" description="MHC class I-like antigen recognition-like" evidence="14">
    <location>
        <begin position="1"/>
        <end position="188"/>
    </location>
</feature>
<dbReference type="InterPro" id="IPR011162">
    <property type="entry name" value="MHC_I/II-like_Ag-recog"/>
</dbReference>
<evidence type="ECO:0000256" key="2">
    <source>
        <dbReference type="ARBA" id="ARBA00022475"/>
    </source>
</evidence>
<dbReference type="SUPFAM" id="SSF48726">
    <property type="entry name" value="Immunoglobulin"/>
    <property type="match status" value="1"/>
</dbReference>
<dbReference type="GeneTree" id="ENSGT01120000271825"/>
<keyword evidence="9" id="KW-0325">Glycoprotein</keyword>
<organism evidence="15">
    <name type="scientific">Balaenoptera musculus</name>
    <name type="common">Blue whale</name>
    <dbReference type="NCBI Taxonomy" id="9771"/>
    <lineage>
        <taxon>Eukaryota</taxon>
        <taxon>Metazoa</taxon>
        <taxon>Chordata</taxon>
        <taxon>Craniata</taxon>
        <taxon>Vertebrata</taxon>
        <taxon>Euteleostomi</taxon>
        <taxon>Mammalia</taxon>
        <taxon>Eutheria</taxon>
        <taxon>Laurasiatheria</taxon>
        <taxon>Artiodactyla</taxon>
        <taxon>Whippomorpha</taxon>
        <taxon>Cetacea</taxon>
        <taxon>Mysticeti</taxon>
        <taxon>Balaenopteridae</taxon>
        <taxon>Balaenoptera</taxon>
    </lineage>
</organism>
<dbReference type="InterPro" id="IPR003597">
    <property type="entry name" value="Ig_C1-set"/>
</dbReference>
<dbReference type="GO" id="GO:0071723">
    <property type="term" value="F:lipopeptide binding"/>
    <property type="evidence" value="ECO:0007669"/>
    <property type="project" value="TreeGrafter"/>
</dbReference>
<dbReference type="GO" id="GO:0005615">
    <property type="term" value="C:extracellular space"/>
    <property type="evidence" value="ECO:0007669"/>
    <property type="project" value="TreeGrafter"/>
</dbReference>
<dbReference type="GO" id="GO:0048006">
    <property type="term" value="P:antigen processing and presentation, endogenous lipid antigen via MHC class Ib"/>
    <property type="evidence" value="ECO:0007669"/>
    <property type="project" value="TreeGrafter"/>
</dbReference>
<keyword evidence="7 11" id="KW-0472">Membrane</keyword>
<keyword evidence="12" id="KW-0732">Signal</keyword>
<evidence type="ECO:0000313" key="15">
    <source>
        <dbReference type="Ensembl" id="ENSBMSP00010004760.1"/>
    </source>
</evidence>
<dbReference type="InterPro" id="IPR036179">
    <property type="entry name" value="Ig-like_dom_sf"/>
</dbReference>
<evidence type="ECO:0000256" key="7">
    <source>
        <dbReference type="ARBA" id="ARBA00023136"/>
    </source>
</evidence>
<dbReference type="OMA" id="CTIIMEN"/>
<dbReference type="GO" id="GO:0030883">
    <property type="term" value="F:endogenous lipid antigen binding"/>
    <property type="evidence" value="ECO:0007669"/>
    <property type="project" value="TreeGrafter"/>
</dbReference>
<evidence type="ECO:0000259" key="14">
    <source>
        <dbReference type="Pfam" id="PF16497"/>
    </source>
</evidence>
<keyword evidence="5 11" id="KW-1133">Transmembrane helix</keyword>
<comment type="subcellular location">
    <subcellularLocation>
        <location evidence="1">Cell membrane</location>
        <topology evidence="1">Single-pass type I membrane protein</topology>
    </subcellularLocation>
</comment>
<evidence type="ECO:0000256" key="6">
    <source>
        <dbReference type="ARBA" id="ARBA00023130"/>
    </source>
</evidence>
<evidence type="ECO:0000256" key="5">
    <source>
        <dbReference type="ARBA" id="ARBA00022989"/>
    </source>
</evidence>
<keyword evidence="6" id="KW-1064">Adaptive immunity</keyword>
<dbReference type="InterPro" id="IPR050208">
    <property type="entry name" value="MHC_class-I_related"/>
</dbReference>
<dbReference type="GO" id="GO:0001916">
    <property type="term" value="P:positive regulation of T cell mediated cytotoxicity"/>
    <property type="evidence" value="ECO:0007669"/>
    <property type="project" value="TreeGrafter"/>
</dbReference>
<evidence type="ECO:0000259" key="13">
    <source>
        <dbReference type="Pfam" id="PF07654"/>
    </source>
</evidence>
<feature type="chain" id="PRO_5034280778" description="Ig-like domain-containing protein" evidence="12">
    <location>
        <begin position="19"/>
        <end position="333"/>
    </location>
</feature>
<dbReference type="Ensembl" id="ENSBMST00010005229.1">
    <property type="protein sequence ID" value="ENSBMSP00010004760.1"/>
    <property type="gene ID" value="ENSBMSG00010003495.1"/>
</dbReference>
<keyword evidence="8" id="KW-1015">Disulfide bond</keyword>
<proteinExistence type="predicted"/>
<evidence type="ECO:0000256" key="1">
    <source>
        <dbReference type="ARBA" id="ARBA00004251"/>
    </source>
</evidence>
<evidence type="ECO:0008006" key="16">
    <source>
        <dbReference type="Google" id="ProtNLM"/>
    </source>
</evidence>
<feature type="signal peptide" evidence="12">
    <location>
        <begin position="1"/>
        <end position="18"/>
    </location>
</feature>
<evidence type="ECO:0000256" key="8">
    <source>
        <dbReference type="ARBA" id="ARBA00023157"/>
    </source>
</evidence>
<dbReference type="GO" id="GO:0009897">
    <property type="term" value="C:external side of plasma membrane"/>
    <property type="evidence" value="ECO:0007669"/>
    <property type="project" value="TreeGrafter"/>
</dbReference>
<dbReference type="InterPro" id="IPR037055">
    <property type="entry name" value="MHC_I-like_Ag-recog_sf"/>
</dbReference>
<dbReference type="GO" id="GO:0002250">
    <property type="term" value="P:adaptive immune response"/>
    <property type="evidence" value="ECO:0007669"/>
    <property type="project" value="UniProtKB-KW"/>
</dbReference>
<sequence length="333" mass="37349">MLLLPLLLLAVVVPGGDNEDAFQGPTSYHVIQISTFANSTWAQNQGSGWLDDFQIHGWDSDSGTFTICLKPWSRGNFSDAELIELEDLFQAYFIGFTQEVQDYASKFQIECEYSPLLRGDSQRFFSLLVKAITLLESFMCACTSGQQQGAVVLYTHYSVPLIWGTIVMLLSETCPRYLLGVLDAGKVELQRQVKPEAWLSSDTSPGPGHVLLVCHVSGFYPKPVWVMWVRGEQEQSGTQQGDVLREGGRKGEGKIEIYSLGLHLIFLAISVPSLVLLLFFLFNLSFLSILSLFPLILYYIPLASMFPPEPFPFLPNSHLYVNLFFKNCNICMT</sequence>
<protein>
    <recommendedName>
        <fullName evidence="16">Ig-like domain-containing protein</fullName>
    </recommendedName>
</protein>
<dbReference type="PANTHER" id="PTHR16675">
    <property type="entry name" value="MHC CLASS I-RELATED"/>
    <property type="match status" value="1"/>
</dbReference>
<keyword evidence="10" id="KW-0393">Immunoglobulin domain</keyword>
<evidence type="ECO:0000256" key="10">
    <source>
        <dbReference type="ARBA" id="ARBA00023319"/>
    </source>
</evidence>
<feature type="transmembrane region" description="Helical" evidence="11">
    <location>
        <begin position="289"/>
        <end position="306"/>
    </location>
</feature>
<dbReference type="Gene3D" id="3.30.500.10">
    <property type="entry name" value="MHC class I-like antigen recognition-like"/>
    <property type="match status" value="1"/>
</dbReference>
<dbReference type="PANTHER" id="PTHR16675:SF130">
    <property type="entry name" value="T-CELL SURFACE GLYCOPROTEIN CD1B"/>
    <property type="match status" value="1"/>
</dbReference>
<keyword evidence="4" id="KW-0391">Immunity</keyword>
<dbReference type="Pfam" id="PF16497">
    <property type="entry name" value="MHC_I_3"/>
    <property type="match status" value="1"/>
</dbReference>
<dbReference type="GO" id="GO:0030884">
    <property type="term" value="F:exogenous lipid antigen binding"/>
    <property type="evidence" value="ECO:0007669"/>
    <property type="project" value="TreeGrafter"/>
</dbReference>
<keyword evidence="2" id="KW-1003">Cell membrane</keyword>
<dbReference type="GO" id="GO:0048007">
    <property type="term" value="P:antigen processing and presentation, exogenous lipid antigen via MHC class Ib"/>
    <property type="evidence" value="ECO:0007669"/>
    <property type="project" value="TreeGrafter"/>
</dbReference>
<dbReference type="AlphaFoldDB" id="A0A8C0CER9"/>
<dbReference type="InterPro" id="IPR011161">
    <property type="entry name" value="MHC_I-like_Ag-recog"/>
</dbReference>
<name>A0A8C0CER9_BALMU</name>
<reference evidence="15" key="1">
    <citation type="submission" date="2023-09" db="UniProtKB">
        <authorList>
            <consortium name="Ensembl"/>
        </authorList>
    </citation>
    <scope>IDENTIFICATION</scope>
</reference>
<evidence type="ECO:0000256" key="3">
    <source>
        <dbReference type="ARBA" id="ARBA00022692"/>
    </source>
</evidence>
<keyword evidence="3 11" id="KW-0812">Transmembrane</keyword>
<feature type="domain" description="Immunoglobulin C1-set" evidence="13">
    <location>
        <begin position="208"/>
        <end position="242"/>
    </location>
</feature>
<evidence type="ECO:0000256" key="9">
    <source>
        <dbReference type="ARBA" id="ARBA00023180"/>
    </source>
</evidence>
<accession>A0A8C0CER9</accession>
<dbReference type="SUPFAM" id="SSF54452">
    <property type="entry name" value="MHC antigen-recognition domain"/>
    <property type="match status" value="1"/>
</dbReference>
<evidence type="ECO:0000256" key="4">
    <source>
        <dbReference type="ARBA" id="ARBA00022859"/>
    </source>
</evidence>
<dbReference type="InterPro" id="IPR013783">
    <property type="entry name" value="Ig-like_fold"/>
</dbReference>
<dbReference type="Pfam" id="PF07654">
    <property type="entry name" value="C1-set"/>
    <property type="match status" value="1"/>
</dbReference>
<dbReference type="Gene3D" id="2.60.40.10">
    <property type="entry name" value="Immunoglobulins"/>
    <property type="match status" value="1"/>
</dbReference>
<feature type="transmembrane region" description="Helical" evidence="11">
    <location>
        <begin position="260"/>
        <end position="282"/>
    </location>
</feature>
<evidence type="ECO:0000256" key="11">
    <source>
        <dbReference type="SAM" id="Phobius"/>
    </source>
</evidence>
<evidence type="ECO:0000256" key="12">
    <source>
        <dbReference type="SAM" id="SignalP"/>
    </source>
</evidence>